<accession>M8BX57</accession>
<reference evidence="2" key="1">
    <citation type="submission" date="2015-06" db="UniProtKB">
        <authorList>
            <consortium name="EnsemblPlants"/>
        </authorList>
    </citation>
    <scope>IDENTIFICATION</scope>
</reference>
<evidence type="ECO:0000313" key="2">
    <source>
        <dbReference type="EnsemblPlants" id="EMT11404"/>
    </source>
</evidence>
<dbReference type="PANTHER" id="PTHR23155:SF1075">
    <property type="entry name" value="OS06G0644300 PROTEIN"/>
    <property type="match status" value="1"/>
</dbReference>
<protein>
    <submittedName>
        <fullName evidence="2">Putative disease resistance protein RGA1</fullName>
    </submittedName>
</protein>
<dbReference type="InterPro" id="IPR002182">
    <property type="entry name" value="NB-ARC"/>
</dbReference>
<sequence length="427" mass="48539">MAQAIVQSLCRKLRSAITVGDEATGDLQEIMETLEAIHPLLEDAEMRCLCFKDDVPREGSKEIMDTTPEAIQPLLEDAPQQMEGKKVRDWLRRVVKAAYDILDELQDTMKPAAPARKLTKMIPRGNAPEKKNIMAGKMEKIKEEVCKLRVDMDEFNLMSSDSHASIEPPVTDITEVEEPMIIGRDKHIQSIMERIFVKEGQYIMVDIDGQHGSGKTTLARMVFNHSRFKDYSRVWIQCSDDFRLQDMGKYIISQLSGEDINGGSNDDMEYVRKRLHQLLDTSIKVLVVLDGMFPLSWDDCEELDEIAKRCQGSPLAAAVLGGVLLYKDATGWAEVLNSDIWAYDRVRKPFLMLAYINMPQSLRPCFTYCAMFQHGQTIAKDDLIYQWTSLGLLEKSDRFSEMQLGEQYITMLLGMSLLQTTMPLSVS</sequence>
<evidence type="ECO:0000259" key="1">
    <source>
        <dbReference type="Pfam" id="PF00931"/>
    </source>
</evidence>
<dbReference type="Gene3D" id="3.40.50.300">
    <property type="entry name" value="P-loop containing nucleotide triphosphate hydrolases"/>
    <property type="match status" value="1"/>
</dbReference>
<dbReference type="PANTHER" id="PTHR23155">
    <property type="entry name" value="DISEASE RESISTANCE PROTEIN RP"/>
    <property type="match status" value="1"/>
</dbReference>
<dbReference type="InterPro" id="IPR027417">
    <property type="entry name" value="P-loop_NTPase"/>
</dbReference>
<proteinExistence type="predicted"/>
<dbReference type="InterPro" id="IPR044974">
    <property type="entry name" value="Disease_R_plants"/>
</dbReference>
<dbReference type="ExpressionAtlas" id="M8BX57">
    <property type="expression patterns" value="baseline"/>
</dbReference>
<dbReference type="GO" id="GO:0043531">
    <property type="term" value="F:ADP binding"/>
    <property type="evidence" value="ECO:0007669"/>
    <property type="project" value="InterPro"/>
</dbReference>
<dbReference type="EnsemblPlants" id="EMT11404">
    <property type="protein sequence ID" value="EMT11404"/>
    <property type="gene ID" value="F775_25461"/>
</dbReference>
<dbReference type="SUPFAM" id="SSF52540">
    <property type="entry name" value="P-loop containing nucleoside triphosphate hydrolases"/>
    <property type="match status" value="1"/>
</dbReference>
<dbReference type="Gene3D" id="1.10.10.10">
    <property type="entry name" value="Winged helix-like DNA-binding domain superfamily/Winged helix DNA-binding domain"/>
    <property type="match status" value="1"/>
</dbReference>
<dbReference type="Pfam" id="PF00931">
    <property type="entry name" value="NB-ARC"/>
    <property type="match status" value="1"/>
</dbReference>
<name>M8BX57_AEGTA</name>
<dbReference type="AlphaFoldDB" id="M8BX57"/>
<feature type="domain" description="NB-ARC" evidence="1">
    <location>
        <begin position="185"/>
        <end position="293"/>
    </location>
</feature>
<dbReference type="GO" id="GO:0098542">
    <property type="term" value="P:defense response to other organism"/>
    <property type="evidence" value="ECO:0007669"/>
    <property type="project" value="TreeGrafter"/>
</dbReference>
<organism evidence="2">
    <name type="scientific">Aegilops tauschii</name>
    <name type="common">Tausch's goatgrass</name>
    <name type="synonym">Aegilops squarrosa</name>
    <dbReference type="NCBI Taxonomy" id="37682"/>
    <lineage>
        <taxon>Eukaryota</taxon>
        <taxon>Viridiplantae</taxon>
        <taxon>Streptophyta</taxon>
        <taxon>Embryophyta</taxon>
        <taxon>Tracheophyta</taxon>
        <taxon>Spermatophyta</taxon>
        <taxon>Magnoliopsida</taxon>
        <taxon>Liliopsida</taxon>
        <taxon>Poales</taxon>
        <taxon>Poaceae</taxon>
        <taxon>BOP clade</taxon>
        <taxon>Pooideae</taxon>
        <taxon>Triticodae</taxon>
        <taxon>Triticeae</taxon>
        <taxon>Triticinae</taxon>
        <taxon>Aegilops</taxon>
    </lineage>
</organism>
<dbReference type="InterPro" id="IPR036388">
    <property type="entry name" value="WH-like_DNA-bd_sf"/>
</dbReference>